<keyword evidence="1" id="KW-1133">Transmembrane helix</keyword>
<dbReference type="PANTHER" id="PTHR11803:SF39">
    <property type="entry name" value="2-IMINOBUTANOATE_2-IMINOPROPANOATE DEAMINASE"/>
    <property type="match status" value="1"/>
</dbReference>
<evidence type="ECO:0000313" key="3">
    <source>
        <dbReference type="Proteomes" id="UP001521116"/>
    </source>
</evidence>
<dbReference type="SUPFAM" id="SSF55298">
    <property type="entry name" value="YjgF-like"/>
    <property type="match status" value="1"/>
</dbReference>
<feature type="transmembrane region" description="Helical" evidence="1">
    <location>
        <begin position="301"/>
        <end position="320"/>
    </location>
</feature>
<feature type="transmembrane region" description="Helical" evidence="1">
    <location>
        <begin position="172"/>
        <end position="191"/>
    </location>
</feature>
<feature type="transmembrane region" description="Helical" evidence="1">
    <location>
        <begin position="51"/>
        <end position="75"/>
    </location>
</feature>
<dbReference type="InterPro" id="IPR035959">
    <property type="entry name" value="RutC-like_sf"/>
</dbReference>
<dbReference type="CDD" id="cd06152">
    <property type="entry name" value="YjgF_YER057c_UK114_like_4"/>
    <property type="match status" value="1"/>
</dbReference>
<accession>A0ABR3SDK3</accession>
<reference evidence="2 3" key="1">
    <citation type="submission" date="2024-02" db="EMBL/GenBank/DDBJ databases">
        <title>De novo assembly and annotation of 12 fungi associated with fruit tree decline syndrome in Ontario, Canada.</title>
        <authorList>
            <person name="Sulman M."/>
            <person name="Ellouze W."/>
            <person name="Ilyukhin E."/>
        </authorList>
    </citation>
    <scope>NUCLEOTIDE SEQUENCE [LARGE SCALE GENOMIC DNA]</scope>
    <source>
        <strain evidence="2 3">M1-105</strain>
    </source>
</reference>
<dbReference type="Gene3D" id="3.30.1330.40">
    <property type="entry name" value="RutC-like"/>
    <property type="match status" value="1"/>
</dbReference>
<feature type="transmembrane region" description="Helical" evidence="1">
    <location>
        <begin position="143"/>
        <end position="160"/>
    </location>
</feature>
<comment type="caution">
    <text evidence="2">The sequence shown here is derived from an EMBL/GenBank/DDBJ whole genome shotgun (WGS) entry which is preliminary data.</text>
</comment>
<dbReference type="Pfam" id="PF01042">
    <property type="entry name" value="Ribonuc_L-PSP"/>
    <property type="match status" value="1"/>
</dbReference>
<sequence>MEFQQPNGDGQPYPPQILPFVPKQLLGITPYHNITDGWIYSNDLTGDNHNFTALTLVMTYSSTTAIHALILVSTWKRMAPDGMLDAEKHEIVQVQGNWTGTYQTSTNLSYHQNNVTLADGTRQLNDHLWMPLLPMVRDHDADPVLSIFGSAFLLFLPLQIWSRTMQEPRFRFLWPAWGVILLIGFVSALVYEDLTIFWNMWQLRFCPGRAPNDKDLLPFANTRDDYSMFGGQWDSSDRYRWNKIVGDTFVFHNSTSLHLPNRCIYPCFGVNSWPLRDPTDIWARRKSAQFRYTRGTGNVSLAVYVLTFAYSALYTILYVLSSRLGVYQKYDYKMDETKEDWKTQGIMRRLRSRGFMSSLKYYNEEGAGQKHSDLCHYSQAVIMPHGIVKCSGQGGWDTTGKLDPNDIQGQVELAFQNVDRVLQTVGLRGWEDVYSIRSYHMDMEGSFDKMVELLKKRIPGHRPVWTCIGVPKLAFPDMRVEIEVEAFAGKA</sequence>
<organism evidence="2 3">
    <name type="scientific">Neofusicoccum ribis</name>
    <dbReference type="NCBI Taxonomy" id="45134"/>
    <lineage>
        <taxon>Eukaryota</taxon>
        <taxon>Fungi</taxon>
        <taxon>Dikarya</taxon>
        <taxon>Ascomycota</taxon>
        <taxon>Pezizomycotina</taxon>
        <taxon>Dothideomycetes</taxon>
        <taxon>Dothideomycetes incertae sedis</taxon>
        <taxon>Botryosphaeriales</taxon>
        <taxon>Botryosphaeriaceae</taxon>
        <taxon>Neofusicoccum</taxon>
    </lineage>
</organism>
<dbReference type="Proteomes" id="UP001521116">
    <property type="component" value="Unassembled WGS sequence"/>
</dbReference>
<evidence type="ECO:0000256" key="1">
    <source>
        <dbReference type="SAM" id="Phobius"/>
    </source>
</evidence>
<evidence type="ECO:0000313" key="2">
    <source>
        <dbReference type="EMBL" id="KAL1618030.1"/>
    </source>
</evidence>
<dbReference type="InterPro" id="IPR006175">
    <property type="entry name" value="YjgF/YER057c/UK114"/>
</dbReference>
<keyword evidence="1" id="KW-0472">Membrane</keyword>
<gene>
    <name evidence="2" type="ORF">SLS56_010735</name>
</gene>
<keyword evidence="3" id="KW-1185">Reference proteome</keyword>
<dbReference type="PANTHER" id="PTHR11803">
    <property type="entry name" value="2-IMINOBUTANOATE/2-IMINOPROPANOATE DEAMINASE RIDA"/>
    <property type="match status" value="1"/>
</dbReference>
<dbReference type="EMBL" id="JAJVDC020000218">
    <property type="protein sequence ID" value="KAL1618030.1"/>
    <property type="molecule type" value="Genomic_DNA"/>
</dbReference>
<protein>
    <submittedName>
        <fullName evidence="2">Uncharacterized protein</fullName>
    </submittedName>
</protein>
<keyword evidence="1" id="KW-0812">Transmembrane</keyword>
<name>A0ABR3SDK3_9PEZI</name>
<proteinExistence type="predicted"/>